<comment type="caution">
    <text evidence="1">The sequence shown here is derived from an EMBL/GenBank/DDBJ whole genome shotgun (WGS) entry which is preliminary data.</text>
</comment>
<dbReference type="Proteomes" id="UP000289372">
    <property type="component" value="Unassembled WGS sequence"/>
</dbReference>
<dbReference type="AlphaFoldDB" id="A0AAQ0YNE9"/>
<dbReference type="InterPro" id="IPR002514">
    <property type="entry name" value="Transposase_8"/>
</dbReference>
<gene>
    <name evidence="1" type="ORF">DB769_11590</name>
</gene>
<protein>
    <recommendedName>
        <fullName evidence="3">Transposase</fullName>
    </recommendedName>
</protein>
<proteinExistence type="predicted"/>
<dbReference type="Pfam" id="PF01527">
    <property type="entry name" value="HTH_Tnp_1"/>
    <property type="match status" value="1"/>
</dbReference>
<dbReference type="EMBL" id="PUUL01000062">
    <property type="protein sequence ID" value="RXD53582.1"/>
    <property type="molecule type" value="Genomic_DNA"/>
</dbReference>
<name>A0AAQ0YNE9_XANPE</name>
<dbReference type="GO" id="GO:0006313">
    <property type="term" value="P:DNA transposition"/>
    <property type="evidence" value="ECO:0007669"/>
    <property type="project" value="InterPro"/>
</dbReference>
<dbReference type="PANTHER" id="PTHR33609:SF5">
    <property type="entry name" value="LOW CALCIUM RESPONSE LOCUS PROTEIN S"/>
    <property type="match status" value="1"/>
</dbReference>
<sequence>MELEFQPTKLCVNKSTFIEEQMVRSLEEVEAVAKVGETCRKHGSASRPNYVRKSKLAGMEVWQLRHLKGVEAELARIKRMYAKLALDHHALKDVVSRED</sequence>
<accession>A0AAQ0YNE9</accession>
<evidence type="ECO:0008006" key="3">
    <source>
        <dbReference type="Google" id="ProtNLM"/>
    </source>
</evidence>
<organism evidence="1 2">
    <name type="scientific">Xanthomonas perforans</name>
    <dbReference type="NCBI Taxonomy" id="442694"/>
    <lineage>
        <taxon>Bacteria</taxon>
        <taxon>Pseudomonadati</taxon>
        <taxon>Pseudomonadota</taxon>
        <taxon>Gammaproteobacteria</taxon>
        <taxon>Lysobacterales</taxon>
        <taxon>Lysobacteraceae</taxon>
        <taxon>Xanthomonas</taxon>
    </lineage>
</organism>
<dbReference type="InterPro" id="IPR052546">
    <property type="entry name" value="Transposase_8_domain"/>
</dbReference>
<dbReference type="GO" id="GO:0004803">
    <property type="term" value="F:transposase activity"/>
    <property type="evidence" value="ECO:0007669"/>
    <property type="project" value="InterPro"/>
</dbReference>
<reference evidence="1 2" key="1">
    <citation type="submission" date="2018-02" db="EMBL/GenBank/DDBJ databases">
        <title>Characterization of Xanthomonas diversity in transplant houses and field plants.</title>
        <authorList>
            <person name="Abrahamian P."/>
            <person name="Timilsina S."/>
            <person name="Minsavage G.V."/>
            <person name="Goss E.M."/>
            <person name="Jones J.B."/>
            <person name="Vallad G.E."/>
        </authorList>
    </citation>
    <scope>NUCLEOTIDE SEQUENCE [LARGE SCALE GENOMIC DNA]</scope>
    <source>
        <strain evidence="1 2">GEV2132</strain>
    </source>
</reference>
<evidence type="ECO:0000313" key="2">
    <source>
        <dbReference type="Proteomes" id="UP000289372"/>
    </source>
</evidence>
<dbReference type="GO" id="GO:0003677">
    <property type="term" value="F:DNA binding"/>
    <property type="evidence" value="ECO:0007669"/>
    <property type="project" value="InterPro"/>
</dbReference>
<dbReference type="PANTHER" id="PTHR33609">
    <property type="entry name" value="LOW CALCIUM RESPONSE LOCUS PROTEIN S"/>
    <property type="match status" value="1"/>
</dbReference>
<evidence type="ECO:0000313" key="1">
    <source>
        <dbReference type="EMBL" id="RXD53582.1"/>
    </source>
</evidence>